<keyword evidence="3" id="KW-1185">Reference proteome</keyword>
<accession>A0A8I2YD07</accession>
<organism evidence="2 3">
    <name type="scientific">Boletus reticuloceps</name>
    <dbReference type="NCBI Taxonomy" id="495285"/>
    <lineage>
        <taxon>Eukaryota</taxon>
        <taxon>Fungi</taxon>
        <taxon>Dikarya</taxon>
        <taxon>Basidiomycota</taxon>
        <taxon>Agaricomycotina</taxon>
        <taxon>Agaricomycetes</taxon>
        <taxon>Agaricomycetidae</taxon>
        <taxon>Boletales</taxon>
        <taxon>Boletineae</taxon>
        <taxon>Boletaceae</taxon>
        <taxon>Boletoideae</taxon>
        <taxon>Boletus</taxon>
    </lineage>
</organism>
<evidence type="ECO:0000313" key="2">
    <source>
        <dbReference type="EMBL" id="KAG6369609.1"/>
    </source>
</evidence>
<sequence>MTTNAFSFFSSIFGCIVAAISLLAFIINTCRSHLPSNKIKKLESLLDETETFFRKAVEDGLLLEPEFVRGTERHLTILRTRTYVLQSSAYNATTLRKDYAEFLSGTASAIKRTCDSLKELRAQVVVSGFPFHVRSSLLTQISFTRHLVRRVAVDGREGLSALIPSATPTHHHPLRFLVPVRVLQCFQDENPCGVCPESIYLEPRTSVMVDRLITHTMQTHIYSQTDPKYHLPFPDPYSYHTPLDVYSCSA</sequence>
<gene>
    <name evidence="2" type="ORF">JVT61DRAFT_14178</name>
</gene>
<name>A0A8I2YD07_9AGAM</name>
<keyword evidence="1" id="KW-0472">Membrane</keyword>
<dbReference type="OrthoDB" id="2680369at2759"/>
<reference evidence="2" key="1">
    <citation type="submission" date="2021-03" db="EMBL/GenBank/DDBJ databases">
        <title>Evolutionary innovations through gain and loss of genes in the ectomycorrhizal Boletales.</title>
        <authorList>
            <person name="Wu G."/>
            <person name="Miyauchi S."/>
            <person name="Morin E."/>
            <person name="Yang Z.-L."/>
            <person name="Xu J."/>
            <person name="Martin F.M."/>
        </authorList>
    </citation>
    <scope>NUCLEOTIDE SEQUENCE</scope>
    <source>
        <strain evidence="2">BR01</strain>
    </source>
</reference>
<evidence type="ECO:0000313" key="3">
    <source>
        <dbReference type="Proteomes" id="UP000683000"/>
    </source>
</evidence>
<comment type="caution">
    <text evidence="2">The sequence shown here is derived from an EMBL/GenBank/DDBJ whole genome shotgun (WGS) entry which is preliminary data.</text>
</comment>
<proteinExistence type="predicted"/>
<keyword evidence="1" id="KW-1133">Transmembrane helix</keyword>
<keyword evidence="1" id="KW-0812">Transmembrane</keyword>
<dbReference type="Proteomes" id="UP000683000">
    <property type="component" value="Unassembled WGS sequence"/>
</dbReference>
<dbReference type="EMBL" id="JAGFBS010000072">
    <property type="protein sequence ID" value="KAG6369609.1"/>
    <property type="molecule type" value="Genomic_DNA"/>
</dbReference>
<protein>
    <submittedName>
        <fullName evidence="2">Uncharacterized protein</fullName>
    </submittedName>
</protein>
<evidence type="ECO:0000256" key="1">
    <source>
        <dbReference type="SAM" id="Phobius"/>
    </source>
</evidence>
<feature type="transmembrane region" description="Helical" evidence="1">
    <location>
        <begin position="6"/>
        <end position="30"/>
    </location>
</feature>
<dbReference type="AlphaFoldDB" id="A0A8I2YD07"/>